<proteinExistence type="predicted"/>
<dbReference type="Pfam" id="PF19937">
    <property type="entry name" value="GldC-like"/>
    <property type="match status" value="1"/>
</dbReference>
<dbReference type="Proteomes" id="UP001610063">
    <property type="component" value="Unassembled WGS sequence"/>
</dbReference>
<reference evidence="1 2" key="1">
    <citation type="journal article" date="2013" name="Int. J. Syst. Evol. Microbiol.">
        <title>Marinoscillum luteum sp. nov., isolated from marine sediment.</title>
        <authorList>
            <person name="Cha I.T."/>
            <person name="Park S.J."/>
            <person name="Kim S.J."/>
            <person name="Kim J.G."/>
            <person name="Jung M.Y."/>
            <person name="Shin K.S."/>
            <person name="Kwon K.K."/>
            <person name="Yang S.H."/>
            <person name="Seo Y.S."/>
            <person name="Rhee S.K."/>
        </authorList>
    </citation>
    <scope>NUCLEOTIDE SEQUENCE [LARGE SCALE GENOMIC DNA]</scope>
    <source>
        <strain evidence="1 2">KCTC 23939</strain>
    </source>
</reference>
<dbReference type="NCBIfam" id="TIGR03515">
    <property type="entry name" value="GldC"/>
    <property type="match status" value="1"/>
</dbReference>
<evidence type="ECO:0000313" key="1">
    <source>
        <dbReference type="EMBL" id="MFH6982960.1"/>
    </source>
</evidence>
<name>A0ABW7N5T5_9BACT</name>
<sequence>MKKSDINITVELDDQNIPEKITWDADEKDQPGASETKSMSLSLWDEKTKNTLRIDLWTKDMPVEDMKRFYIDCLGGLAQSVLNSTGDEYMSSELNALCDRFVTHLKDEVG</sequence>
<dbReference type="EMBL" id="JBIPKE010000013">
    <property type="protein sequence ID" value="MFH6982960.1"/>
    <property type="molecule type" value="Genomic_DNA"/>
</dbReference>
<accession>A0ABW7N5T5</accession>
<gene>
    <name evidence="1" type="primary">gldC</name>
    <name evidence="1" type="ORF">ACHKAR_05900</name>
</gene>
<dbReference type="RefSeq" id="WP_159580609.1">
    <property type="nucleotide sequence ID" value="NZ_JBIPKE010000013.1"/>
</dbReference>
<evidence type="ECO:0000313" key="2">
    <source>
        <dbReference type="Proteomes" id="UP001610063"/>
    </source>
</evidence>
<dbReference type="InterPro" id="IPR019854">
    <property type="entry name" value="Motility-assoc_prot_GldC"/>
</dbReference>
<comment type="caution">
    <text evidence="1">The sequence shown here is derived from an EMBL/GenBank/DDBJ whole genome shotgun (WGS) entry which is preliminary data.</text>
</comment>
<organism evidence="1 2">
    <name type="scientific">Marinoscillum luteum</name>
    <dbReference type="NCBI Taxonomy" id="861051"/>
    <lineage>
        <taxon>Bacteria</taxon>
        <taxon>Pseudomonadati</taxon>
        <taxon>Bacteroidota</taxon>
        <taxon>Cytophagia</taxon>
        <taxon>Cytophagales</taxon>
        <taxon>Reichenbachiellaceae</taxon>
        <taxon>Marinoscillum</taxon>
    </lineage>
</organism>
<protein>
    <submittedName>
        <fullName evidence="1">Gliding motility protein GldC</fullName>
    </submittedName>
</protein>
<keyword evidence="2" id="KW-1185">Reference proteome</keyword>